<feature type="binding site" evidence="6">
    <location>
        <position position="30"/>
    </location>
    <ligand>
        <name>NAD(+)</name>
        <dbReference type="ChEBI" id="CHEBI:57540"/>
    </ligand>
</feature>
<feature type="active site" evidence="6">
    <location>
        <position position="160"/>
    </location>
</feature>
<feature type="binding site" evidence="6">
    <location>
        <begin position="13"/>
        <end position="15"/>
    </location>
    <ligand>
        <name>NAD(+)</name>
        <dbReference type="ChEBI" id="CHEBI:57540"/>
    </ligand>
</feature>
<dbReference type="GO" id="GO:0016779">
    <property type="term" value="F:nucleotidyltransferase activity"/>
    <property type="evidence" value="ECO:0007669"/>
    <property type="project" value="UniProtKB-UniRule"/>
</dbReference>
<dbReference type="InterPro" id="IPR029494">
    <property type="entry name" value="DarT"/>
</dbReference>
<evidence type="ECO:0000256" key="6">
    <source>
        <dbReference type="PROSITE-ProRule" id="PRU01362"/>
    </source>
</evidence>
<comment type="catalytic activity">
    <reaction evidence="6">
        <text>a thymidine in DNA + NAD(+) = an N-(ADP-alpha-D-ribosyl)-thymidine in DNA + nicotinamide + H(+)</text>
        <dbReference type="Rhea" id="RHEA:71651"/>
        <dbReference type="Rhea" id="RHEA-COMP:13556"/>
        <dbReference type="Rhea" id="RHEA-COMP:18051"/>
        <dbReference type="ChEBI" id="CHEBI:15378"/>
        <dbReference type="ChEBI" id="CHEBI:17154"/>
        <dbReference type="ChEBI" id="CHEBI:57540"/>
        <dbReference type="ChEBI" id="CHEBI:137386"/>
        <dbReference type="ChEBI" id="CHEBI:191199"/>
    </reaction>
</comment>
<keyword evidence="2 6" id="KW-0328">Glycosyltransferase</keyword>
<feature type="active site" description="Proton acceptor" evidence="6">
    <location>
        <position position="51"/>
    </location>
</feature>
<keyword evidence="5 6" id="KW-0238">DNA-binding</keyword>
<feature type="domain" description="DarT" evidence="7">
    <location>
        <begin position="9"/>
        <end position="209"/>
    </location>
</feature>
<dbReference type="GO" id="GO:0003677">
    <property type="term" value="F:DNA binding"/>
    <property type="evidence" value="ECO:0007669"/>
    <property type="project" value="UniProtKB-UniRule"/>
</dbReference>
<name>A0A7C5RE14_9DEIN</name>
<keyword evidence="1 6" id="KW-1277">Toxin-antitoxin system</keyword>
<protein>
    <submittedName>
        <fullName evidence="8">DUF4433 domain-containing protein</fullName>
    </submittedName>
</protein>
<comment type="caution">
    <text evidence="8">The sequence shown here is derived from an EMBL/GenBank/DDBJ whole genome shotgun (WGS) entry which is preliminary data.</text>
</comment>
<dbReference type="Pfam" id="PF14487">
    <property type="entry name" value="DarT"/>
    <property type="match status" value="1"/>
</dbReference>
<dbReference type="SMR" id="A0A7C5RE14"/>
<keyword evidence="3 6" id="KW-0808">Transferase</keyword>
<evidence type="ECO:0000313" key="8">
    <source>
        <dbReference type="EMBL" id="HHM67601.1"/>
    </source>
</evidence>
<feature type="binding site" evidence="6">
    <location>
        <position position="51"/>
    </location>
    <ligand>
        <name>NAD(+)</name>
        <dbReference type="ChEBI" id="CHEBI:57540"/>
    </ligand>
</feature>
<gene>
    <name evidence="8" type="ORF">ENM28_02580</name>
</gene>
<organism evidence="8">
    <name type="scientific">Thermus caliditerrae</name>
    <dbReference type="NCBI Taxonomy" id="1330700"/>
    <lineage>
        <taxon>Bacteria</taxon>
        <taxon>Thermotogati</taxon>
        <taxon>Deinococcota</taxon>
        <taxon>Deinococci</taxon>
        <taxon>Thermales</taxon>
        <taxon>Thermaceae</taxon>
        <taxon>Thermus</taxon>
    </lineage>
</organism>
<evidence type="ECO:0000256" key="5">
    <source>
        <dbReference type="ARBA" id="ARBA00023125"/>
    </source>
</evidence>
<dbReference type="GO" id="GO:0016757">
    <property type="term" value="F:glycosyltransferase activity"/>
    <property type="evidence" value="ECO:0007669"/>
    <property type="project" value="UniProtKB-UniRule"/>
</dbReference>
<dbReference type="EMBL" id="DRXE01000092">
    <property type="protein sequence ID" value="HHM67601.1"/>
    <property type="molecule type" value="Genomic_DNA"/>
</dbReference>
<dbReference type="AlphaFoldDB" id="A0A7C5RE14"/>
<comment type="similarity">
    <text evidence="6">Belongs to the DarT ADP-ribosyltransferase family.</text>
</comment>
<sequence length="209" mass="24371">MKRTYPEPTPIYHITHIDNLKGILRMGKLLAHNQSPPKQRSIAYAHIQERRNRAKVPQPPGGVLHDYVPFYFCPRSPMLYAIYSGATEYQGGQEPILHLVSSAQAVHKAGLPFVFTDRHGVLSHARFFRQLEELAQLDWEAIQASYWADPPELREKKQAEFLVYKAFPWALIEEIAVYSQRVGEEVLKILKQFPEARRPRVCIRKDWYY</sequence>
<keyword evidence="4 6" id="KW-0548">Nucleotidyltransferase</keyword>
<evidence type="ECO:0000256" key="2">
    <source>
        <dbReference type="ARBA" id="ARBA00022676"/>
    </source>
</evidence>
<accession>A0A7C5RE14</accession>
<proteinExistence type="inferred from homology"/>
<evidence type="ECO:0000259" key="7">
    <source>
        <dbReference type="PROSITE" id="PS52018"/>
    </source>
</evidence>
<feature type="binding site" evidence="6">
    <location>
        <position position="22"/>
    </location>
    <ligand>
        <name>NAD(+)</name>
        <dbReference type="ChEBI" id="CHEBI:57540"/>
    </ligand>
</feature>
<evidence type="ECO:0000256" key="3">
    <source>
        <dbReference type="ARBA" id="ARBA00022679"/>
    </source>
</evidence>
<evidence type="ECO:0000256" key="1">
    <source>
        <dbReference type="ARBA" id="ARBA00022649"/>
    </source>
</evidence>
<dbReference type="PROSITE" id="PS52018">
    <property type="entry name" value="DART"/>
    <property type="match status" value="1"/>
</dbReference>
<reference evidence="8" key="1">
    <citation type="journal article" date="2020" name="mSystems">
        <title>Genome- and Community-Level Interaction Insights into Carbon Utilization and Element Cycling Functions of Hydrothermarchaeota in Hydrothermal Sediment.</title>
        <authorList>
            <person name="Zhou Z."/>
            <person name="Liu Y."/>
            <person name="Xu W."/>
            <person name="Pan J."/>
            <person name="Luo Z.H."/>
            <person name="Li M."/>
        </authorList>
    </citation>
    <scope>NUCLEOTIDE SEQUENCE [LARGE SCALE GENOMIC DNA]</scope>
    <source>
        <strain evidence="8">SpSt-1071</strain>
    </source>
</reference>
<evidence type="ECO:0000256" key="4">
    <source>
        <dbReference type="ARBA" id="ARBA00022695"/>
    </source>
</evidence>